<reference evidence="1 2" key="1">
    <citation type="journal article" date="2014" name="PLoS ONE">
        <title>Characterization of Newly Isolated Lytic Bacteriophages Active against Acinetobacter baumannii.</title>
        <authorList>
            <person name="Merabishvili M."/>
            <person name="Vandenheuvel D."/>
            <person name="Kropinski A.M."/>
            <person name="Mast J."/>
            <person name="De Vos D."/>
            <person name="Verbeken G."/>
            <person name="Noben J.P."/>
            <person name="Lavigne R."/>
            <person name="Vaneechoutte M."/>
            <person name="Pirnay J.P."/>
        </authorList>
    </citation>
    <scope>NUCLEOTIDE SEQUENCE [LARGE SCALE GENOMIC DNA]</scope>
</reference>
<evidence type="ECO:0000313" key="2">
    <source>
        <dbReference type="Proteomes" id="UP000028860"/>
    </source>
</evidence>
<dbReference type="RefSeq" id="YP_009103223.1">
    <property type="nucleotide sequence ID" value="NC_025457.1"/>
</dbReference>
<gene>
    <name evidence="1" type="ORF">vB_AbaP_Acibel007_12</name>
</gene>
<evidence type="ECO:0000313" key="1">
    <source>
        <dbReference type="EMBL" id="AHY26783.1"/>
    </source>
</evidence>
<organism evidence="1 2">
    <name type="scientific">Acinetobacter phage vB_AbaP_Acibel007</name>
    <dbReference type="NCBI Taxonomy" id="1481187"/>
    <lineage>
        <taxon>Viruses</taxon>
        <taxon>Duplodnaviria</taxon>
        <taxon>Heunggongvirae</taxon>
        <taxon>Uroviricota</taxon>
        <taxon>Caudoviricetes</taxon>
        <taxon>Autographivirales</taxon>
        <taxon>Autoscriptoviridae</taxon>
        <taxon>Beijerinckvirinae</taxon>
        <taxon>Daemvirus</taxon>
        <taxon>Daemvirus acibel007</taxon>
    </lineage>
</organism>
<dbReference type="EMBL" id="KJ473423">
    <property type="protein sequence ID" value="AHY26783.1"/>
    <property type="molecule type" value="Genomic_DNA"/>
</dbReference>
<dbReference type="GeneID" id="22112144"/>
<dbReference type="Proteomes" id="UP000028860">
    <property type="component" value="Segment"/>
</dbReference>
<sequence>MSVKQNKSDMFSMGMRVIVTKPTQADIKEGIKGDMIGHVDQVTPSFIHVAFESSNGRRYVYPFFPHQIRPF</sequence>
<keyword evidence="2" id="KW-1185">Reference proteome</keyword>
<dbReference type="KEGG" id="vg:22112144"/>
<accession>A0A075DXW1</accession>
<name>A0A075DXW1_9CAUD</name>
<proteinExistence type="predicted"/>
<protein>
    <submittedName>
        <fullName evidence="1">Uncharacterized protein</fullName>
    </submittedName>
</protein>